<proteinExistence type="predicted"/>
<dbReference type="Proteomes" id="UP000552883">
    <property type="component" value="Unassembled WGS sequence"/>
</dbReference>
<organism evidence="3 4">
    <name type="scientific">Microcella frigidaquae</name>
    <dbReference type="NCBI Taxonomy" id="424758"/>
    <lineage>
        <taxon>Bacteria</taxon>
        <taxon>Bacillati</taxon>
        <taxon>Actinomycetota</taxon>
        <taxon>Actinomycetes</taxon>
        <taxon>Micrococcales</taxon>
        <taxon>Microbacteriaceae</taxon>
        <taxon>Microcella</taxon>
    </lineage>
</organism>
<keyword evidence="2" id="KW-0472">Membrane</keyword>
<evidence type="ECO:0000313" key="3">
    <source>
        <dbReference type="EMBL" id="MBB5617280.1"/>
    </source>
</evidence>
<feature type="transmembrane region" description="Helical" evidence="2">
    <location>
        <begin position="107"/>
        <end position="133"/>
    </location>
</feature>
<sequence>MAAEPTPTPSPETTAAEPATPADPVKPAKPATPVKRQPLTRQQTQSSLLAGAVAHTMFQAGWFAFGMSLAALAATALFGNVVSAFTRSLGGDDPNALLRALDGGSELLFWVVVSFLIGSVILIALAVLVSGWMLSAAGLRTPWKVTWVAIGIAALVDIAFFWVYVGLANLLTESQIAGPVLLTPVIALIGGIVVGSIIWWVIARTRRERV</sequence>
<dbReference type="EMBL" id="JACHBS010000001">
    <property type="protein sequence ID" value="MBB5617280.1"/>
    <property type="molecule type" value="Genomic_DNA"/>
</dbReference>
<accession>A0A840X4G7</accession>
<keyword evidence="2" id="KW-1133">Transmembrane helix</keyword>
<feature type="compositionally biased region" description="Low complexity" evidence="1">
    <location>
        <begin position="11"/>
        <end position="35"/>
    </location>
</feature>
<gene>
    <name evidence="3" type="ORF">BJ959_000776</name>
</gene>
<keyword evidence="2" id="KW-0812">Transmembrane</keyword>
<feature type="transmembrane region" description="Helical" evidence="2">
    <location>
        <begin position="176"/>
        <end position="202"/>
    </location>
</feature>
<feature type="compositionally biased region" description="Pro residues" evidence="1">
    <location>
        <begin position="1"/>
        <end position="10"/>
    </location>
</feature>
<reference evidence="3 4" key="1">
    <citation type="submission" date="2020-08" db="EMBL/GenBank/DDBJ databases">
        <title>Sequencing the genomes of 1000 actinobacteria strains.</title>
        <authorList>
            <person name="Klenk H.-P."/>
        </authorList>
    </citation>
    <scope>NUCLEOTIDE SEQUENCE [LARGE SCALE GENOMIC DNA]</scope>
    <source>
        <strain evidence="3 4">DSM 23889</strain>
    </source>
</reference>
<keyword evidence="4" id="KW-1185">Reference proteome</keyword>
<feature type="region of interest" description="Disordered" evidence="1">
    <location>
        <begin position="1"/>
        <end position="40"/>
    </location>
</feature>
<feature type="transmembrane region" description="Helical" evidence="2">
    <location>
        <begin position="62"/>
        <end position="87"/>
    </location>
</feature>
<comment type="caution">
    <text evidence="3">The sequence shown here is derived from an EMBL/GenBank/DDBJ whole genome shotgun (WGS) entry which is preliminary data.</text>
</comment>
<evidence type="ECO:0000256" key="2">
    <source>
        <dbReference type="SAM" id="Phobius"/>
    </source>
</evidence>
<dbReference type="OrthoDB" id="5194167at2"/>
<name>A0A840X4G7_9MICO</name>
<feature type="transmembrane region" description="Helical" evidence="2">
    <location>
        <begin position="145"/>
        <end position="164"/>
    </location>
</feature>
<dbReference type="AlphaFoldDB" id="A0A840X4G7"/>
<evidence type="ECO:0000313" key="4">
    <source>
        <dbReference type="Proteomes" id="UP000552883"/>
    </source>
</evidence>
<protein>
    <submittedName>
        <fullName evidence="3">Uncharacterized protein</fullName>
    </submittedName>
</protein>
<evidence type="ECO:0000256" key="1">
    <source>
        <dbReference type="SAM" id="MobiDB-lite"/>
    </source>
</evidence>
<dbReference type="RefSeq" id="WP_153982485.1">
    <property type="nucleotide sequence ID" value="NZ_BAAANZ010000009.1"/>
</dbReference>